<reference evidence="1 2" key="1">
    <citation type="submission" date="2018-03" db="EMBL/GenBank/DDBJ databases">
        <title>Diversity of phytobeneficial traits revealed by whole-genome analysis of worldwide-isolated phenazine-producing Pseudomonas spp.</title>
        <authorList>
            <person name="Biessy A."/>
            <person name="Novinscak A."/>
            <person name="Blom J."/>
            <person name="Leger G."/>
            <person name="Thomashow L.S."/>
            <person name="Cazorla F.M."/>
            <person name="Josic D."/>
            <person name="Filion M."/>
        </authorList>
    </citation>
    <scope>NUCLEOTIDE SEQUENCE [LARGE SCALE GENOMIC DNA]</scope>
    <source>
        <strain evidence="1 2">B25</strain>
    </source>
</reference>
<accession>A0A3G7TVP5</accession>
<name>A0A3G7TVP5_9PSED</name>
<organism evidence="1 2">
    <name type="scientific">Pseudomonas chlororaphis</name>
    <dbReference type="NCBI Taxonomy" id="587753"/>
    <lineage>
        <taxon>Bacteria</taxon>
        <taxon>Pseudomonadati</taxon>
        <taxon>Pseudomonadota</taxon>
        <taxon>Gammaproteobacteria</taxon>
        <taxon>Pseudomonadales</taxon>
        <taxon>Pseudomonadaceae</taxon>
        <taxon>Pseudomonas</taxon>
    </lineage>
</organism>
<dbReference type="EMBL" id="CP027753">
    <property type="protein sequence ID" value="AZE51080.1"/>
    <property type="molecule type" value="Genomic_DNA"/>
</dbReference>
<dbReference type="Proteomes" id="UP000268048">
    <property type="component" value="Chromosome"/>
</dbReference>
<evidence type="ECO:0000313" key="2">
    <source>
        <dbReference type="Proteomes" id="UP000268048"/>
    </source>
</evidence>
<dbReference type="AlphaFoldDB" id="A0A3G7TVP5"/>
<sequence>MVINESFSYHCEACDEANKYTRIINIKLVPGIKNFMIGYLEWLAE</sequence>
<evidence type="ECO:0000313" key="1">
    <source>
        <dbReference type="EMBL" id="AZE51080.1"/>
    </source>
</evidence>
<proteinExistence type="predicted"/>
<gene>
    <name evidence="1" type="ORF">C4K04_5432</name>
</gene>
<protein>
    <submittedName>
        <fullName evidence="1">Uncharacterized protein</fullName>
    </submittedName>
</protein>